<evidence type="ECO:0000313" key="1">
    <source>
        <dbReference type="EMBL" id="KAH6936296.1"/>
    </source>
</evidence>
<organism evidence="1 2">
    <name type="scientific">Hyalomma asiaticum</name>
    <name type="common">Tick</name>
    <dbReference type="NCBI Taxonomy" id="266040"/>
    <lineage>
        <taxon>Eukaryota</taxon>
        <taxon>Metazoa</taxon>
        <taxon>Ecdysozoa</taxon>
        <taxon>Arthropoda</taxon>
        <taxon>Chelicerata</taxon>
        <taxon>Arachnida</taxon>
        <taxon>Acari</taxon>
        <taxon>Parasitiformes</taxon>
        <taxon>Ixodida</taxon>
        <taxon>Ixodoidea</taxon>
        <taxon>Ixodidae</taxon>
        <taxon>Hyalomminae</taxon>
        <taxon>Hyalomma</taxon>
    </lineage>
</organism>
<dbReference type="Proteomes" id="UP000821845">
    <property type="component" value="Chromosome 3"/>
</dbReference>
<evidence type="ECO:0000313" key="2">
    <source>
        <dbReference type="Proteomes" id="UP000821845"/>
    </source>
</evidence>
<sequence>MLVLVRLQAVLLPLLSSLHIGHCHFQCPLECVGSFVVPTERGVRVIGGPAAKKLGKIINDLSKVPSSSPDDEITIDGKEIPVPSKVKSQVRSVLNTFPELSPVFLDILRNRRPTSSPDGKERLPSFSSQEEPLKPEDSQEKLFGPDTFMPRLPDKFRPSVHGPFKKPSGRDTFRPLAPGQRTPKNRGPTPGSPDSFLPNTPDFETFRPSNDQPDDQPEGSLDSEPMGPKRSKTPSFRQPGAQIPSGVDSSEPQEFEPASPHEKSPRSKETNPFINESLKPSSPDTFGQISSEDSLPSDTQNDLPFGPKKFKPNGFSEPEESMPGDNKPFGTSESEGPSNPASFDAHGSSEPSSSGNPSPAIFKPNVFPSHPSKNPHSKFPRPSGFNPTRQSGNQPSSPTSKFSSPEANEGIPEVNLPGIVDVPPKDRRAPVDVHSYLKFLEDNPSLFVPIYKKLVNKGVTFPDLRRPVDHVTVNGKRVNLPRPIFAAFPVRINGKTFTLPRDADKLANFASQHPEQLPAITTAIRQLGGALGPDNTGRISSFKLFNKKTGLPQPVTPKIFVNERPFTLPEDMGDLIKAIGHIPRLFHKILPILETFGARPQKSPSGEIRSLDFRGKRFPVRSVAPVPVVIRGRRYNIPADLERILEQPDSHVVGELISALQRSKVPIVVDNNTGNVVGIEREGVRIPFPVAVRLAVKMGGRSFLIPRDLPSIVTQLEQQGVPY</sequence>
<comment type="caution">
    <text evidence="1">The sequence shown here is derived from an EMBL/GenBank/DDBJ whole genome shotgun (WGS) entry which is preliminary data.</text>
</comment>
<name>A0ACB7SQI0_HYAAI</name>
<reference evidence="1" key="1">
    <citation type="submission" date="2020-05" db="EMBL/GenBank/DDBJ databases">
        <title>Large-scale comparative analyses of tick genomes elucidate their genetic diversity and vector capacities.</title>
        <authorList>
            <person name="Jia N."/>
            <person name="Wang J."/>
            <person name="Shi W."/>
            <person name="Du L."/>
            <person name="Sun Y."/>
            <person name="Zhan W."/>
            <person name="Jiang J."/>
            <person name="Wang Q."/>
            <person name="Zhang B."/>
            <person name="Ji P."/>
            <person name="Sakyi L.B."/>
            <person name="Cui X."/>
            <person name="Yuan T."/>
            <person name="Jiang B."/>
            <person name="Yang W."/>
            <person name="Lam T.T.-Y."/>
            <person name="Chang Q."/>
            <person name="Ding S."/>
            <person name="Wang X."/>
            <person name="Zhu J."/>
            <person name="Ruan X."/>
            <person name="Zhao L."/>
            <person name="Wei J."/>
            <person name="Que T."/>
            <person name="Du C."/>
            <person name="Cheng J."/>
            <person name="Dai P."/>
            <person name="Han X."/>
            <person name="Huang E."/>
            <person name="Gao Y."/>
            <person name="Liu J."/>
            <person name="Shao H."/>
            <person name="Ye R."/>
            <person name="Li L."/>
            <person name="Wei W."/>
            <person name="Wang X."/>
            <person name="Wang C."/>
            <person name="Yang T."/>
            <person name="Huo Q."/>
            <person name="Li W."/>
            <person name="Guo W."/>
            <person name="Chen H."/>
            <person name="Zhou L."/>
            <person name="Ni X."/>
            <person name="Tian J."/>
            <person name="Zhou Y."/>
            <person name="Sheng Y."/>
            <person name="Liu T."/>
            <person name="Pan Y."/>
            <person name="Xia L."/>
            <person name="Li J."/>
            <person name="Zhao F."/>
            <person name="Cao W."/>
        </authorList>
    </citation>
    <scope>NUCLEOTIDE SEQUENCE</scope>
    <source>
        <strain evidence="1">Hyas-2018</strain>
    </source>
</reference>
<accession>A0ACB7SQI0</accession>
<gene>
    <name evidence="1" type="ORF">HPB50_015226</name>
</gene>
<proteinExistence type="predicted"/>
<keyword evidence="2" id="KW-1185">Reference proteome</keyword>
<dbReference type="EMBL" id="CM023483">
    <property type="protein sequence ID" value="KAH6936296.1"/>
    <property type="molecule type" value="Genomic_DNA"/>
</dbReference>
<protein>
    <submittedName>
        <fullName evidence="1">Uncharacterized protein</fullName>
    </submittedName>
</protein>